<keyword evidence="6" id="KW-0067">ATP-binding</keyword>
<feature type="region of interest" description="Disordered" evidence="12">
    <location>
        <begin position="134"/>
        <end position="201"/>
    </location>
</feature>
<dbReference type="GO" id="GO:0006260">
    <property type="term" value="P:DNA replication"/>
    <property type="evidence" value="ECO:0007669"/>
    <property type="project" value="InterPro"/>
</dbReference>
<accession>A0A1M2W362</accession>
<dbReference type="OMA" id="CNILADF"/>
<dbReference type="PANTHER" id="PTHR13710:SF153">
    <property type="entry name" value="RECQ-LIKE DNA HELICASE BLM"/>
    <property type="match status" value="1"/>
</dbReference>
<keyword evidence="8" id="KW-0413">Isomerase</keyword>
<name>A0A1M2W362_TRAPU</name>
<keyword evidence="3" id="KW-0547">Nucleotide-binding</keyword>
<dbReference type="Pfam" id="PF09382">
    <property type="entry name" value="RQC"/>
    <property type="match status" value="1"/>
</dbReference>
<dbReference type="PROSITE" id="PS51194">
    <property type="entry name" value="HELICASE_CTER"/>
    <property type="match status" value="1"/>
</dbReference>
<keyword evidence="4" id="KW-0378">Hydrolase</keyword>
<dbReference type="GO" id="GO:0000724">
    <property type="term" value="P:double-strand break repair via homologous recombination"/>
    <property type="evidence" value="ECO:0007669"/>
    <property type="project" value="TreeGrafter"/>
</dbReference>
<dbReference type="InterPro" id="IPR011545">
    <property type="entry name" value="DEAD/DEAH_box_helicase_dom"/>
</dbReference>
<dbReference type="InterPro" id="IPR004589">
    <property type="entry name" value="DNA_helicase_ATP-dep_RecQ"/>
</dbReference>
<dbReference type="NCBIfam" id="TIGR00614">
    <property type="entry name" value="recQ_fam"/>
    <property type="match status" value="1"/>
</dbReference>
<evidence type="ECO:0000313" key="16">
    <source>
        <dbReference type="Proteomes" id="UP000184267"/>
    </source>
</evidence>
<evidence type="ECO:0000256" key="10">
    <source>
        <dbReference type="ARBA" id="ARBA00034617"/>
    </source>
</evidence>
<feature type="region of interest" description="Disordered" evidence="12">
    <location>
        <begin position="963"/>
        <end position="1008"/>
    </location>
</feature>
<evidence type="ECO:0000256" key="5">
    <source>
        <dbReference type="ARBA" id="ARBA00022806"/>
    </source>
</evidence>
<dbReference type="Pfam" id="PF00270">
    <property type="entry name" value="DEAD"/>
    <property type="match status" value="1"/>
</dbReference>
<feature type="region of interest" description="Disordered" evidence="12">
    <location>
        <begin position="288"/>
        <end position="327"/>
    </location>
</feature>
<reference evidence="15 16" key="1">
    <citation type="submission" date="2016-10" db="EMBL/GenBank/DDBJ databases">
        <title>Genome sequence of the basidiomycete white-rot fungus Trametes pubescens.</title>
        <authorList>
            <person name="Makela M.R."/>
            <person name="Granchi Z."/>
            <person name="Peng M."/>
            <person name="De Vries R.P."/>
            <person name="Grigoriev I."/>
            <person name="Riley R."/>
            <person name="Hilden K."/>
        </authorList>
    </citation>
    <scope>NUCLEOTIDE SEQUENCE [LARGE SCALE GENOMIC DNA]</scope>
    <source>
        <strain evidence="15 16">FBCC735</strain>
    </source>
</reference>
<evidence type="ECO:0000256" key="12">
    <source>
        <dbReference type="SAM" id="MobiDB-lite"/>
    </source>
</evidence>
<dbReference type="CDD" id="cd18794">
    <property type="entry name" value="SF2_C_RecQ"/>
    <property type="match status" value="1"/>
</dbReference>
<keyword evidence="5 15" id="KW-0347">Helicase</keyword>
<evidence type="ECO:0000259" key="13">
    <source>
        <dbReference type="PROSITE" id="PS51192"/>
    </source>
</evidence>
<dbReference type="Pfam" id="PF00271">
    <property type="entry name" value="Helicase_C"/>
    <property type="match status" value="1"/>
</dbReference>
<comment type="catalytic activity">
    <reaction evidence="10">
        <text>Couples ATP hydrolysis with the unwinding of duplex DNA by translocating in the 3'-5' direction.</text>
        <dbReference type="EC" id="5.6.2.4"/>
    </reaction>
</comment>
<dbReference type="EC" id="5.6.2.4" evidence="11"/>
<evidence type="ECO:0000256" key="8">
    <source>
        <dbReference type="ARBA" id="ARBA00023235"/>
    </source>
</evidence>
<evidence type="ECO:0000256" key="4">
    <source>
        <dbReference type="ARBA" id="ARBA00022801"/>
    </source>
</evidence>
<evidence type="ECO:0000256" key="3">
    <source>
        <dbReference type="ARBA" id="ARBA00022741"/>
    </source>
</evidence>
<dbReference type="SMART" id="SM00490">
    <property type="entry name" value="HELICc"/>
    <property type="match status" value="1"/>
</dbReference>
<dbReference type="InterPro" id="IPR032284">
    <property type="entry name" value="RecQ_Zn-bd"/>
</dbReference>
<dbReference type="SMART" id="SM00487">
    <property type="entry name" value="DEXDc"/>
    <property type="match status" value="1"/>
</dbReference>
<feature type="compositionally biased region" description="Polar residues" evidence="12">
    <location>
        <begin position="182"/>
        <end position="201"/>
    </location>
</feature>
<evidence type="ECO:0000256" key="2">
    <source>
        <dbReference type="ARBA" id="ARBA00005446"/>
    </source>
</evidence>
<dbReference type="Gene3D" id="1.10.10.10">
    <property type="entry name" value="Winged helix-like DNA-binding domain superfamily/Winged helix DNA-binding domain"/>
    <property type="match status" value="1"/>
</dbReference>
<sequence length="1191" mass="131476">MATRPKNNLDEIQRKYALAPASMKPVPSTPRASGSKVRVLVASLPSSTHTWLQAKFKPAKSIATSTPSSNVTVRKLPSFSTPGFNKPKLPPLASAADNSLSVISISSTESTPYNASTSSIPVKRLSVGPPDVLIPRFSPKRAKTDHAPDKENFFRPDPSAKAKGKAREVPVTAIASPIPSFGHSSSHRPSPALSTTFSNSARSKTGAAELRSAFESLTHDADLEEKSEEDLRGVIASAQELIESCDKQVGAARIDAGEPRDVGFCNLLNDYLERRLASARAALKAIQRGERPAAGRATSVVNPAPPALSAPKYNDVPPSRPGNSVSQYASMPVAPAREPPKPYQEVTELDEAYWDSFDDDVPEEPEPPAVSTPATPPATQPRIPAPAPIVQERVLIPVPNFQPVASGPPPPANAPAIDPPELKAKPYYNQLKRALRDEFGLEFFRALQLKAICEVMDGRDVFVLFPTGSGKSLTFQLPAVVQDGLTVVVSPLRSLIIDQHRALHQRGIDVEYLLGDTPESQKHAVRQRCRNGNPPKLLYLTPEMLQMSDSMVSVLKQVYSQNKLRRFVIDEAHLITDWGRTFRDSYVHLSQIRVTYPGVPISALTATANAEVQGDIISRLQLNIREQLKLSFNRQNLDYEVRPKKKDPVGDMAAYIQEHHPRDTGIVYCTSRDRCEEVAKMLREKHNLNARHYHAHLAHEDKNRVQEKWSSGEVQIIVATIAFGMGIDKADVRFVIHFSLPGSLKAYYQETGRAGRDGKLAHCILYFSHNEYTGRVNRILKDKEIKDDNERRWQIDDLKHVVRYCTNDVRCRRQQVLAYFGEDFDPAHCRQLCNNCRNTAGILNEDHTDTAQKALRLFESLQRSGARLTRNQLALALRGSKGKDMVKKGVTNDPLYGACINLPQHVLERVVEEMCHAGMLASEVVQNGSGYSNTYLSLGPTANALLNGRKKLDIVFRVKAPGAPKAARKPRSKAANAQDASAGYDSPSAAGPSTSNSNGGGDWPPVWGKKRTYVPVSAALPEEAPPEKERSLYRDDPEPAEEDIEWFDDEIEDISSPPPPARRMGTRGVPAASQSMVAGYDSDIEEVDAPYRVTYIEPHDVADAVDPEDLSVRCREELVALRDELVAQERGEKIIEGLLCDETIDMLALMPPNDIESLRGVLDLVDVTIEDLKPHMPRILSICTKYHMLRK</sequence>
<feature type="region of interest" description="Disordered" evidence="12">
    <location>
        <begin position="1018"/>
        <end position="1037"/>
    </location>
</feature>
<comment type="caution">
    <text evidence="15">The sequence shown here is derived from an EMBL/GenBank/DDBJ whole genome shotgun (WGS) entry which is preliminary data.</text>
</comment>
<dbReference type="InterPro" id="IPR027417">
    <property type="entry name" value="P-loop_NTPase"/>
</dbReference>
<feature type="compositionally biased region" description="Acidic residues" evidence="12">
    <location>
        <begin position="357"/>
        <end position="366"/>
    </location>
</feature>
<dbReference type="GO" id="GO:0005694">
    <property type="term" value="C:chromosome"/>
    <property type="evidence" value="ECO:0007669"/>
    <property type="project" value="TreeGrafter"/>
</dbReference>
<dbReference type="Gene3D" id="3.40.50.300">
    <property type="entry name" value="P-loop containing nucleotide triphosphate hydrolases"/>
    <property type="match status" value="2"/>
</dbReference>
<dbReference type="GO" id="GO:0005634">
    <property type="term" value="C:nucleus"/>
    <property type="evidence" value="ECO:0007669"/>
    <property type="project" value="UniProtKB-SubCell"/>
</dbReference>
<keyword evidence="9" id="KW-0539">Nucleus</keyword>
<dbReference type="AlphaFoldDB" id="A0A1M2W362"/>
<dbReference type="GO" id="GO:0005737">
    <property type="term" value="C:cytoplasm"/>
    <property type="evidence" value="ECO:0007669"/>
    <property type="project" value="TreeGrafter"/>
</dbReference>
<feature type="domain" description="Helicase C-terminal" evidence="14">
    <location>
        <begin position="648"/>
        <end position="799"/>
    </location>
</feature>
<dbReference type="Pfam" id="PF16124">
    <property type="entry name" value="RecQ_Zn_bind"/>
    <property type="match status" value="1"/>
</dbReference>
<keyword evidence="7" id="KW-0238">DNA-binding</keyword>
<gene>
    <name evidence="15" type="ORF">TRAPUB_9313</name>
</gene>
<dbReference type="OrthoDB" id="10261556at2759"/>
<dbReference type="EMBL" id="MNAD01000321">
    <property type="protein sequence ID" value="OJT14202.1"/>
    <property type="molecule type" value="Genomic_DNA"/>
</dbReference>
<comment type="similarity">
    <text evidence="2">Belongs to the helicase family. RecQ subfamily.</text>
</comment>
<dbReference type="InterPro" id="IPR018982">
    <property type="entry name" value="RQC_domain"/>
</dbReference>
<dbReference type="SMART" id="SM00956">
    <property type="entry name" value="RQC"/>
    <property type="match status" value="1"/>
</dbReference>
<feature type="compositionally biased region" description="Basic and acidic residues" evidence="12">
    <location>
        <begin position="142"/>
        <end position="168"/>
    </location>
</feature>
<dbReference type="PROSITE" id="PS51192">
    <property type="entry name" value="HELICASE_ATP_BIND_1"/>
    <property type="match status" value="1"/>
</dbReference>
<dbReference type="InterPro" id="IPR036388">
    <property type="entry name" value="WH-like_DNA-bd_sf"/>
</dbReference>
<dbReference type="GO" id="GO:0005524">
    <property type="term" value="F:ATP binding"/>
    <property type="evidence" value="ECO:0007669"/>
    <property type="project" value="UniProtKB-KW"/>
</dbReference>
<organism evidence="15 16">
    <name type="scientific">Trametes pubescens</name>
    <name type="common">White-rot fungus</name>
    <dbReference type="NCBI Taxonomy" id="154538"/>
    <lineage>
        <taxon>Eukaryota</taxon>
        <taxon>Fungi</taxon>
        <taxon>Dikarya</taxon>
        <taxon>Basidiomycota</taxon>
        <taxon>Agaricomycotina</taxon>
        <taxon>Agaricomycetes</taxon>
        <taxon>Polyporales</taxon>
        <taxon>Polyporaceae</taxon>
        <taxon>Trametes</taxon>
    </lineage>
</organism>
<evidence type="ECO:0000313" key="15">
    <source>
        <dbReference type="EMBL" id="OJT14202.1"/>
    </source>
</evidence>
<keyword evidence="16" id="KW-1185">Reference proteome</keyword>
<dbReference type="SUPFAM" id="SSF46785">
    <property type="entry name" value="Winged helix' DNA-binding domain"/>
    <property type="match status" value="1"/>
</dbReference>
<evidence type="ECO:0000256" key="9">
    <source>
        <dbReference type="ARBA" id="ARBA00023242"/>
    </source>
</evidence>
<dbReference type="GO" id="GO:0016787">
    <property type="term" value="F:hydrolase activity"/>
    <property type="evidence" value="ECO:0007669"/>
    <property type="project" value="UniProtKB-KW"/>
</dbReference>
<evidence type="ECO:0000256" key="1">
    <source>
        <dbReference type="ARBA" id="ARBA00004123"/>
    </source>
</evidence>
<dbReference type="GO" id="GO:0003677">
    <property type="term" value="F:DNA binding"/>
    <property type="evidence" value="ECO:0007669"/>
    <property type="project" value="UniProtKB-KW"/>
</dbReference>
<feature type="region of interest" description="Disordered" evidence="12">
    <location>
        <begin position="357"/>
        <end position="381"/>
    </location>
</feature>
<feature type="compositionally biased region" description="Pro residues" evidence="12">
    <location>
        <begin position="367"/>
        <end position="381"/>
    </location>
</feature>
<dbReference type="InterPro" id="IPR014001">
    <property type="entry name" value="Helicase_ATP-bd"/>
</dbReference>
<protein>
    <recommendedName>
        <fullName evidence="11">DNA 3'-5' helicase</fullName>
        <ecNumber evidence="11">5.6.2.4</ecNumber>
    </recommendedName>
</protein>
<dbReference type="GO" id="GO:0043138">
    <property type="term" value="F:3'-5' DNA helicase activity"/>
    <property type="evidence" value="ECO:0007669"/>
    <property type="project" value="UniProtKB-EC"/>
</dbReference>
<proteinExistence type="inferred from homology"/>
<evidence type="ECO:0000256" key="11">
    <source>
        <dbReference type="ARBA" id="ARBA00034808"/>
    </source>
</evidence>
<dbReference type="PANTHER" id="PTHR13710">
    <property type="entry name" value="DNA HELICASE RECQ FAMILY MEMBER"/>
    <property type="match status" value="1"/>
</dbReference>
<dbReference type="STRING" id="154538.A0A1M2W362"/>
<evidence type="ECO:0000256" key="7">
    <source>
        <dbReference type="ARBA" id="ARBA00023125"/>
    </source>
</evidence>
<evidence type="ECO:0000259" key="14">
    <source>
        <dbReference type="PROSITE" id="PS51194"/>
    </source>
</evidence>
<feature type="compositionally biased region" description="Basic and acidic residues" evidence="12">
    <location>
        <begin position="1025"/>
        <end position="1037"/>
    </location>
</feature>
<evidence type="ECO:0000256" key="6">
    <source>
        <dbReference type="ARBA" id="ARBA00022840"/>
    </source>
</evidence>
<dbReference type="FunFam" id="3.40.50.300:FF:001389">
    <property type="entry name" value="ATP-dependent DNA helicase RecQ"/>
    <property type="match status" value="1"/>
</dbReference>
<feature type="domain" description="Helicase ATP-binding" evidence="13">
    <location>
        <begin position="452"/>
        <end position="626"/>
    </location>
</feature>
<comment type="subcellular location">
    <subcellularLocation>
        <location evidence="1">Nucleus</location>
    </subcellularLocation>
</comment>
<dbReference type="FunFam" id="3.40.50.300:FF:000340">
    <property type="entry name" value="Bloom syndrome, RecQ helicase"/>
    <property type="match status" value="1"/>
</dbReference>
<dbReference type="SUPFAM" id="SSF52540">
    <property type="entry name" value="P-loop containing nucleoside triphosphate hydrolases"/>
    <property type="match status" value="1"/>
</dbReference>
<dbReference type="CDD" id="cd17920">
    <property type="entry name" value="DEXHc_RecQ"/>
    <property type="match status" value="1"/>
</dbReference>
<dbReference type="InterPro" id="IPR001650">
    <property type="entry name" value="Helicase_C-like"/>
</dbReference>
<dbReference type="GO" id="GO:0009378">
    <property type="term" value="F:four-way junction helicase activity"/>
    <property type="evidence" value="ECO:0007669"/>
    <property type="project" value="TreeGrafter"/>
</dbReference>
<dbReference type="InterPro" id="IPR036390">
    <property type="entry name" value="WH_DNA-bd_sf"/>
</dbReference>
<dbReference type="Proteomes" id="UP000184267">
    <property type="component" value="Unassembled WGS sequence"/>
</dbReference>